<dbReference type="RefSeq" id="WP_132700671.1">
    <property type="nucleotide sequence ID" value="NZ_SLZR01000004.1"/>
</dbReference>
<dbReference type="Proteomes" id="UP000295793">
    <property type="component" value="Unassembled WGS sequence"/>
</dbReference>
<dbReference type="AlphaFoldDB" id="A0A4R3I980"/>
<evidence type="ECO:0000313" key="1">
    <source>
        <dbReference type="EMBL" id="TCS41932.1"/>
    </source>
</evidence>
<comment type="caution">
    <text evidence="1">The sequence shown here is derived from an EMBL/GenBank/DDBJ whole genome shotgun (WGS) entry which is preliminary data.</text>
</comment>
<dbReference type="InterPro" id="IPR027417">
    <property type="entry name" value="P-loop_NTPase"/>
</dbReference>
<proteinExistence type="predicted"/>
<keyword evidence="2" id="KW-1185">Reference proteome</keyword>
<sequence length="293" mass="33721">MKNRTLYLHIGWSKTGTSAIQKQLDSQYETLRSKGILYSKSMQMNDNAHHNFALAFGGIVGYKSKYSVAEALKEVDAEMARSSCNSALISSELSPFYYNNKLFCDWVSQFDRVKVIATVRRQSELLLSLYNQLIKDPQVRFQGTFLQLCFSNIAKVNFFPHLQRWADKVGDDNIVIVNYEDGVVDSFLSYFDLTVDSNASEVVVNESLPNSVLRQVQLQNRNVIDAGLYRNNRDQVINTYKNSAEKPSELHITSGELREIDNFFEYPNNVLANRFTDRNVLFSKKNYKDVYVY</sequence>
<dbReference type="Gene3D" id="3.40.50.300">
    <property type="entry name" value="P-loop containing nucleotide triphosphate hydrolases"/>
    <property type="match status" value="1"/>
</dbReference>
<dbReference type="SUPFAM" id="SSF52540">
    <property type="entry name" value="P-loop containing nucleoside triphosphate hydrolases"/>
    <property type="match status" value="1"/>
</dbReference>
<accession>A0A4R3I980</accession>
<protein>
    <recommendedName>
        <fullName evidence="3">Sulfotransferase family protein</fullName>
    </recommendedName>
</protein>
<evidence type="ECO:0008006" key="3">
    <source>
        <dbReference type="Google" id="ProtNLM"/>
    </source>
</evidence>
<name>A0A4R3I980_9GAMM</name>
<reference evidence="1 2" key="1">
    <citation type="submission" date="2019-03" db="EMBL/GenBank/DDBJ databases">
        <title>Genomic Encyclopedia of Archaeal and Bacterial Type Strains, Phase II (KMG-II): from individual species to whole genera.</title>
        <authorList>
            <person name="Goeker M."/>
        </authorList>
    </citation>
    <scope>NUCLEOTIDE SEQUENCE [LARGE SCALE GENOMIC DNA]</scope>
    <source>
        <strain evidence="1 2">DSM 15388</strain>
    </source>
</reference>
<gene>
    <name evidence="1" type="ORF">BCF53_10436</name>
</gene>
<evidence type="ECO:0000313" key="2">
    <source>
        <dbReference type="Proteomes" id="UP000295793"/>
    </source>
</evidence>
<organism evidence="1 2">
    <name type="scientific">Reinekea marinisedimentorum</name>
    <dbReference type="NCBI Taxonomy" id="230495"/>
    <lineage>
        <taxon>Bacteria</taxon>
        <taxon>Pseudomonadati</taxon>
        <taxon>Pseudomonadota</taxon>
        <taxon>Gammaproteobacteria</taxon>
        <taxon>Oceanospirillales</taxon>
        <taxon>Saccharospirillaceae</taxon>
        <taxon>Reinekea</taxon>
    </lineage>
</organism>
<dbReference type="OrthoDB" id="547265at2"/>
<dbReference type="EMBL" id="SLZR01000004">
    <property type="protein sequence ID" value="TCS41932.1"/>
    <property type="molecule type" value="Genomic_DNA"/>
</dbReference>